<comment type="caution">
    <text evidence="2">The sequence shown here is derived from an EMBL/GenBank/DDBJ whole genome shotgun (WGS) entry which is preliminary data.</text>
</comment>
<feature type="domain" description="Glycosyl transferase family 1" evidence="1">
    <location>
        <begin position="188"/>
        <end position="318"/>
    </location>
</feature>
<reference evidence="2" key="2">
    <citation type="submission" date="2021-04" db="EMBL/GenBank/DDBJ databases">
        <authorList>
            <person name="Gilroy R."/>
        </authorList>
    </citation>
    <scope>NUCLEOTIDE SEQUENCE</scope>
    <source>
        <strain evidence="2">USAMLcec2-132</strain>
    </source>
</reference>
<dbReference type="AlphaFoldDB" id="A0A9D2NJ58"/>
<reference evidence="2" key="1">
    <citation type="journal article" date="2021" name="PeerJ">
        <title>Extensive microbial diversity within the chicken gut microbiome revealed by metagenomics and culture.</title>
        <authorList>
            <person name="Gilroy R."/>
            <person name="Ravi A."/>
            <person name="Getino M."/>
            <person name="Pursley I."/>
            <person name="Horton D.L."/>
            <person name="Alikhan N.F."/>
            <person name="Baker D."/>
            <person name="Gharbi K."/>
            <person name="Hall N."/>
            <person name="Watson M."/>
            <person name="Adriaenssens E.M."/>
            <person name="Foster-Nyarko E."/>
            <person name="Jarju S."/>
            <person name="Secka A."/>
            <person name="Antonio M."/>
            <person name="Oren A."/>
            <person name="Chaudhuri R.R."/>
            <person name="La Ragione R."/>
            <person name="Hildebrand F."/>
            <person name="Pallen M.J."/>
        </authorList>
    </citation>
    <scope>NUCLEOTIDE SEQUENCE</scope>
    <source>
        <strain evidence="2">USAMLcec2-132</strain>
    </source>
</reference>
<gene>
    <name evidence="2" type="ORF">H9761_14525</name>
</gene>
<dbReference type="EMBL" id="DWWS01000050">
    <property type="protein sequence ID" value="HJC24895.1"/>
    <property type="molecule type" value="Genomic_DNA"/>
</dbReference>
<evidence type="ECO:0000313" key="2">
    <source>
        <dbReference type="EMBL" id="HJC24895.1"/>
    </source>
</evidence>
<dbReference type="GO" id="GO:0016757">
    <property type="term" value="F:glycosyltransferase activity"/>
    <property type="evidence" value="ECO:0007669"/>
    <property type="project" value="UniProtKB-KW"/>
</dbReference>
<dbReference type="PANTHER" id="PTHR12526">
    <property type="entry name" value="GLYCOSYLTRANSFERASE"/>
    <property type="match status" value="1"/>
</dbReference>
<sequence>MKLGILCTMINGFGRKGFYNTQEIGLGRALVHKGHTVTVYKCLRKDKKGMRPERNEIEPGLTVLYLPAGGLGAHGMLRTGILDKEMDGLLCFSDNQVFLPHIFRFCEKNGIRFVPYIGTTFSLHKGLHAKVMDAWFAAGTLKIYKKNPVIAKTEGAKRELEALGVKDIRIAPVGLDTDVLKKDFKRYDRDRLRAEYGFERDDVLLCNVSRMDPEKRPLDMIEIFRRIRGKKKFRLLLVGEGPLSGEVREKIARYGLSDEIRLSDRIPYKDMWKIYAMSDYFINLSKSEIFGMAIMEAVYYETSVTAFQGTPGPSMTLKGMAGHHLCADDADVEAWLTAPYPRREDLEESAGKMIRDFSWDRCADRFVEIIKK</sequence>
<evidence type="ECO:0000313" key="3">
    <source>
        <dbReference type="Proteomes" id="UP000823891"/>
    </source>
</evidence>
<accession>A0A9D2NJ58</accession>
<evidence type="ECO:0000259" key="1">
    <source>
        <dbReference type="Pfam" id="PF00534"/>
    </source>
</evidence>
<dbReference type="InterPro" id="IPR001296">
    <property type="entry name" value="Glyco_trans_1"/>
</dbReference>
<dbReference type="PANTHER" id="PTHR12526:SF637">
    <property type="entry name" value="GLYCOSYLTRANSFERASE EPSF-RELATED"/>
    <property type="match status" value="1"/>
</dbReference>
<dbReference type="EC" id="2.4.-.-" evidence="2"/>
<name>A0A9D2NJ58_9FIRM</name>
<dbReference type="Pfam" id="PF00534">
    <property type="entry name" value="Glycos_transf_1"/>
    <property type="match status" value="1"/>
</dbReference>
<dbReference type="SUPFAM" id="SSF53756">
    <property type="entry name" value="UDP-Glycosyltransferase/glycogen phosphorylase"/>
    <property type="match status" value="1"/>
</dbReference>
<dbReference type="Gene3D" id="3.40.50.2000">
    <property type="entry name" value="Glycogen Phosphorylase B"/>
    <property type="match status" value="2"/>
</dbReference>
<keyword evidence="2" id="KW-0808">Transferase</keyword>
<proteinExistence type="predicted"/>
<organism evidence="2 3">
    <name type="scientific">Candidatus Eisenbergiella merdavium</name>
    <dbReference type="NCBI Taxonomy" id="2838551"/>
    <lineage>
        <taxon>Bacteria</taxon>
        <taxon>Bacillati</taxon>
        <taxon>Bacillota</taxon>
        <taxon>Clostridia</taxon>
        <taxon>Lachnospirales</taxon>
        <taxon>Lachnospiraceae</taxon>
        <taxon>Eisenbergiella</taxon>
    </lineage>
</organism>
<keyword evidence="2" id="KW-0328">Glycosyltransferase</keyword>
<protein>
    <submittedName>
        <fullName evidence="2">Glycosyltransferase</fullName>
        <ecNumber evidence="2">2.4.-.-</ecNumber>
    </submittedName>
</protein>
<dbReference type="Proteomes" id="UP000823891">
    <property type="component" value="Unassembled WGS sequence"/>
</dbReference>